<dbReference type="HAMAP" id="MF_01812">
    <property type="entry name" value="Eis"/>
    <property type="match status" value="1"/>
</dbReference>
<evidence type="ECO:0000256" key="2">
    <source>
        <dbReference type="ARBA" id="ARBA00022679"/>
    </source>
</evidence>
<proteinExistence type="inferred from homology"/>
<feature type="active site" description="Proton acceptor; via carboxylate" evidence="4">
    <location>
        <position position="432"/>
    </location>
</feature>
<feature type="active site" description="Proton donor" evidence="4">
    <location>
        <position position="135"/>
    </location>
</feature>
<evidence type="ECO:0000256" key="3">
    <source>
        <dbReference type="ARBA" id="ARBA00023315"/>
    </source>
</evidence>
<dbReference type="GO" id="GO:0034069">
    <property type="term" value="F:aminoglycoside N-acetyltransferase activity"/>
    <property type="evidence" value="ECO:0007669"/>
    <property type="project" value="TreeGrafter"/>
</dbReference>
<dbReference type="CDD" id="cd04301">
    <property type="entry name" value="NAT_SF"/>
    <property type="match status" value="1"/>
</dbReference>
<name>A0A117RJY9_9ACTN</name>
<dbReference type="GO" id="GO:0030649">
    <property type="term" value="P:aminoglycoside antibiotic catabolic process"/>
    <property type="evidence" value="ECO:0007669"/>
    <property type="project" value="TreeGrafter"/>
</dbReference>
<comment type="caution">
    <text evidence="4">Lacks conserved residue(s) required for the propagation of feature annotation.</text>
</comment>
<sequence length="432" mass="47180">MSRPEPDTGTGTGTEVRPVTEADIPDWIRALNTGFLRTPDVTETEIADRSSYIVPSRTLGAFDNGRCVATFRSFAQEITAVGGTPVPADAISNVTVTPTHRRRGLLTRMMAHDLTAAKDRGDVVATLIAAEYPIYGRYGFGPATWTTQWTVDVPRTGLDPRWSGPEDGGRIDLVDGADVRKLGPELYERVRGAQPGAVDRDERWWQVSTGALRLDRAPWTEPFFAVYRSAGGEVQGLVSYQADDHWGDGKQPLNTASVNWLIAATPDAERALWRYLCSIDWITTVKSGWRSPDDLLPFYLPDPRAARVTTQADWLWVRILDVVRALEARTYEGQGALVLDVVDGDGGHGSQGGFTGGRFRLEASADGASCTPTKATAELTLDIADLGRLWLGDESAVRLAALGRVREERGGAALVADALLRTSRRPWCPDVF</sequence>
<dbReference type="InterPro" id="IPR051554">
    <property type="entry name" value="Acetyltransferase_Eis"/>
</dbReference>
<evidence type="ECO:0000259" key="5">
    <source>
        <dbReference type="PROSITE" id="PS51186"/>
    </source>
</evidence>
<dbReference type="Pfam" id="PF13527">
    <property type="entry name" value="Acetyltransf_9"/>
    <property type="match status" value="1"/>
</dbReference>
<dbReference type="PROSITE" id="PS51186">
    <property type="entry name" value="GNAT"/>
    <property type="match status" value="1"/>
</dbReference>
<evidence type="ECO:0000313" key="7">
    <source>
        <dbReference type="Proteomes" id="UP000053429"/>
    </source>
</evidence>
<protein>
    <recommendedName>
        <fullName evidence="5">N-acetyltransferase domain-containing protein</fullName>
    </recommendedName>
</protein>
<gene>
    <name evidence="6" type="ORF">AQJ67_36610</name>
</gene>
<dbReference type="Pfam" id="PF17668">
    <property type="entry name" value="Acetyltransf_17"/>
    <property type="match status" value="1"/>
</dbReference>
<dbReference type="InterPro" id="IPR000182">
    <property type="entry name" value="GNAT_dom"/>
</dbReference>
<dbReference type="InterPro" id="IPR036527">
    <property type="entry name" value="SCP2_sterol-bd_dom_sf"/>
</dbReference>
<dbReference type="FunFam" id="3.40.630.30:FF:000112">
    <property type="entry name" value="N-acetyltransferase Eis"/>
    <property type="match status" value="1"/>
</dbReference>
<dbReference type="EMBL" id="LMWY01000050">
    <property type="protein sequence ID" value="KUN94946.1"/>
    <property type="molecule type" value="Genomic_DNA"/>
</dbReference>
<dbReference type="Proteomes" id="UP000053429">
    <property type="component" value="Unassembled WGS sequence"/>
</dbReference>
<dbReference type="InterPro" id="IPR016181">
    <property type="entry name" value="Acyl_CoA_acyltransferase"/>
</dbReference>
<dbReference type="AlphaFoldDB" id="A0A117RJY9"/>
<dbReference type="STRING" id="661399.AQJ67_36610"/>
<evidence type="ECO:0000256" key="1">
    <source>
        <dbReference type="ARBA" id="ARBA00009213"/>
    </source>
</evidence>
<dbReference type="NCBIfam" id="NF002367">
    <property type="entry name" value="PRK01346.1-4"/>
    <property type="match status" value="1"/>
</dbReference>
<dbReference type="PANTHER" id="PTHR37817">
    <property type="entry name" value="N-ACETYLTRANSFERASE EIS"/>
    <property type="match status" value="1"/>
</dbReference>
<feature type="binding site" evidence="4">
    <location>
        <begin position="102"/>
        <end position="107"/>
    </location>
    <ligand>
        <name>acetyl-CoA</name>
        <dbReference type="ChEBI" id="CHEBI:57288"/>
    </ligand>
</feature>
<organism evidence="6 7">
    <name type="scientific">Streptomyces caeruleatus</name>
    <dbReference type="NCBI Taxonomy" id="661399"/>
    <lineage>
        <taxon>Bacteria</taxon>
        <taxon>Bacillati</taxon>
        <taxon>Actinomycetota</taxon>
        <taxon>Actinomycetes</taxon>
        <taxon>Kitasatosporales</taxon>
        <taxon>Streptomycetaceae</taxon>
        <taxon>Streptomyces</taxon>
    </lineage>
</organism>
<dbReference type="RefSeq" id="WP_062723801.1">
    <property type="nucleotide sequence ID" value="NZ_KQ948939.1"/>
</dbReference>
<dbReference type="PANTHER" id="PTHR37817:SF1">
    <property type="entry name" value="N-ACETYLTRANSFERASE EIS"/>
    <property type="match status" value="1"/>
</dbReference>
<dbReference type="Pfam" id="PF13530">
    <property type="entry name" value="SCP2_2"/>
    <property type="match status" value="1"/>
</dbReference>
<accession>A0A117RJY9</accession>
<dbReference type="InterPro" id="IPR025559">
    <property type="entry name" value="Eis_dom"/>
</dbReference>
<reference evidence="6 7" key="1">
    <citation type="submission" date="2015-10" db="EMBL/GenBank/DDBJ databases">
        <title>Draft genome sequence of Streptomyces caeruleatus NRRL B-24802, type strain for the species Streptomyces caeruleatus.</title>
        <authorList>
            <person name="Ruckert C."/>
            <person name="Winkler A."/>
            <person name="Kalinowski J."/>
            <person name="Kampfer P."/>
            <person name="Glaeser S."/>
        </authorList>
    </citation>
    <scope>NUCLEOTIDE SEQUENCE [LARGE SCALE GENOMIC DNA]</scope>
    <source>
        <strain evidence="6 7">NRRL B-24802</strain>
    </source>
</reference>
<keyword evidence="2 4" id="KW-0808">Transferase</keyword>
<feature type="domain" description="N-acetyltransferase" evidence="5">
    <location>
        <begin position="14"/>
        <end position="165"/>
    </location>
</feature>
<keyword evidence="7" id="KW-1185">Reference proteome</keyword>
<comment type="similarity">
    <text evidence="1 4">Belongs to the acetyltransferase Eis family.</text>
</comment>
<dbReference type="InterPro" id="IPR041380">
    <property type="entry name" value="Acetyltransf_17"/>
</dbReference>
<comment type="subunit">
    <text evidence="4">Homohexamer; trimer of dimers.</text>
</comment>
<dbReference type="OrthoDB" id="8399956at2"/>
<dbReference type="FunFam" id="3.40.630.30:FF:000158">
    <property type="entry name" value="Uncharacterized N-acetyltransferase B9W62_25615"/>
    <property type="match status" value="1"/>
</dbReference>
<dbReference type="Gene3D" id="3.30.1050.10">
    <property type="entry name" value="SCP2 sterol-binding domain"/>
    <property type="match status" value="1"/>
</dbReference>
<dbReference type="SUPFAM" id="SSF55718">
    <property type="entry name" value="SCP-like"/>
    <property type="match status" value="1"/>
</dbReference>
<evidence type="ECO:0000256" key="4">
    <source>
        <dbReference type="HAMAP-Rule" id="MF_01812"/>
    </source>
</evidence>
<dbReference type="InterPro" id="IPR022902">
    <property type="entry name" value="NAcTrfase_Eis"/>
</dbReference>
<feature type="binding site" evidence="4">
    <location>
        <begin position="94"/>
        <end position="96"/>
    </location>
    <ligand>
        <name>acetyl-CoA</name>
        <dbReference type="ChEBI" id="CHEBI:57288"/>
    </ligand>
</feature>
<comment type="caution">
    <text evidence="6">The sequence shown here is derived from an EMBL/GenBank/DDBJ whole genome shotgun (WGS) entry which is preliminary data.</text>
</comment>
<evidence type="ECO:0000313" key="6">
    <source>
        <dbReference type="EMBL" id="KUN94946.1"/>
    </source>
</evidence>
<dbReference type="SUPFAM" id="SSF55729">
    <property type="entry name" value="Acyl-CoA N-acyltransferases (Nat)"/>
    <property type="match status" value="1"/>
</dbReference>
<dbReference type="Gene3D" id="3.40.630.30">
    <property type="match status" value="2"/>
</dbReference>
<keyword evidence="3 4" id="KW-0012">Acyltransferase</keyword>